<feature type="signal peptide" evidence="1">
    <location>
        <begin position="1"/>
        <end position="23"/>
    </location>
</feature>
<comment type="caution">
    <text evidence="2">The sequence shown here is derived from an EMBL/GenBank/DDBJ whole genome shotgun (WGS) entry which is preliminary data.</text>
</comment>
<protein>
    <submittedName>
        <fullName evidence="2">Uncharacterized protein</fullName>
    </submittedName>
</protein>
<dbReference type="Proteomes" id="UP000193944">
    <property type="component" value="Unassembled WGS sequence"/>
</dbReference>
<reference evidence="2 3" key="1">
    <citation type="submission" date="2016-08" db="EMBL/GenBank/DDBJ databases">
        <title>A Parts List for Fungal Cellulosomes Revealed by Comparative Genomics.</title>
        <authorList>
            <consortium name="DOE Joint Genome Institute"/>
            <person name="Haitjema C.H."/>
            <person name="Gilmore S.P."/>
            <person name="Henske J.K."/>
            <person name="Solomon K.V."/>
            <person name="De Groot R."/>
            <person name="Kuo A."/>
            <person name="Mondo S.J."/>
            <person name="Salamov A.A."/>
            <person name="Labutti K."/>
            <person name="Zhao Z."/>
            <person name="Chiniquy J."/>
            <person name="Barry K."/>
            <person name="Brewer H.M."/>
            <person name="Purvine S.O."/>
            <person name="Wright A.T."/>
            <person name="Boxma B."/>
            <person name="Van Alen T."/>
            <person name="Hackstein J.H."/>
            <person name="Baker S.E."/>
            <person name="Grigoriev I.V."/>
            <person name="O'Malley M.A."/>
        </authorList>
    </citation>
    <scope>NUCLEOTIDE SEQUENCE [LARGE SCALE GENOMIC DNA]</scope>
    <source>
        <strain evidence="2 3">S4</strain>
    </source>
</reference>
<proteinExistence type="predicted"/>
<sequence>MFRNKFSFTKLVILLCLLSLIHGKKCITKQKIKVIKNTKKINNEIETTIPNPIDSGSDSDSKFENNIKTITNSQAIEVSSSTLIPTETEAIVFTSTTEVSSSTHIPKETKAIVFTSTTIENDEPTMTSSPTPTETIDEYEYEELIEYDLKIKLDNTDEFKDTLNDLKNKYPDYFKNYKSSGGYICDDQCFLNKLALVKLSNDIKAFIDENKYLLNEFQLYDYERSDFKVSHDYLPPDEVCKFYFLVFPIQYDKDFNGYFAIFTFSNDAVMEKVQKKFEKYVVSCTKLDKIEKEDFDLE</sequence>
<feature type="chain" id="PRO_5012824461" evidence="1">
    <location>
        <begin position="24"/>
        <end position="298"/>
    </location>
</feature>
<organism evidence="2 3">
    <name type="scientific">Anaeromyces robustus</name>
    <dbReference type="NCBI Taxonomy" id="1754192"/>
    <lineage>
        <taxon>Eukaryota</taxon>
        <taxon>Fungi</taxon>
        <taxon>Fungi incertae sedis</taxon>
        <taxon>Chytridiomycota</taxon>
        <taxon>Chytridiomycota incertae sedis</taxon>
        <taxon>Neocallimastigomycetes</taxon>
        <taxon>Neocallimastigales</taxon>
        <taxon>Neocallimastigaceae</taxon>
        <taxon>Anaeromyces</taxon>
    </lineage>
</organism>
<accession>A0A1Y1WUZ5</accession>
<evidence type="ECO:0000313" key="3">
    <source>
        <dbReference type="Proteomes" id="UP000193944"/>
    </source>
</evidence>
<keyword evidence="3" id="KW-1185">Reference proteome</keyword>
<dbReference type="EMBL" id="MCFG01000264">
    <property type="protein sequence ID" value="ORX77118.1"/>
    <property type="molecule type" value="Genomic_DNA"/>
</dbReference>
<dbReference type="OrthoDB" id="10471147at2759"/>
<gene>
    <name evidence="2" type="ORF">BCR32DRAFT_329061</name>
</gene>
<reference evidence="2 3" key="2">
    <citation type="submission" date="2016-08" db="EMBL/GenBank/DDBJ databases">
        <title>Pervasive Adenine N6-methylation of Active Genes in Fungi.</title>
        <authorList>
            <consortium name="DOE Joint Genome Institute"/>
            <person name="Mondo S.J."/>
            <person name="Dannebaum R.O."/>
            <person name="Kuo R.C."/>
            <person name="Labutti K."/>
            <person name="Haridas S."/>
            <person name="Kuo A."/>
            <person name="Salamov A."/>
            <person name="Ahrendt S.R."/>
            <person name="Lipzen A."/>
            <person name="Sullivan W."/>
            <person name="Andreopoulos W.B."/>
            <person name="Clum A."/>
            <person name="Lindquist E."/>
            <person name="Daum C."/>
            <person name="Ramamoorthy G.K."/>
            <person name="Gryganskyi A."/>
            <person name="Culley D."/>
            <person name="Magnuson J.K."/>
            <person name="James T.Y."/>
            <person name="O'Malley M.A."/>
            <person name="Stajich J.E."/>
            <person name="Spatafora J.W."/>
            <person name="Visel A."/>
            <person name="Grigoriev I.V."/>
        </authorList>
    </citation>
    <scope>NUCLEOTIDE SEQUENCE [LARGE SCALE GENOMIC DNA]</scope>
    <source>
        <strain evidence="2 3">S4</strain>
    </source>
</reference>
<evidence type="ECO:0000256" key="1">
    <source>
        <dbReference type="SAM" id="SignalP"/>
    </source>
</evidence>
<name>A0A1Y1WUZ5_9FUNG</name>
<evidence type="ECO:0000313" key="2">
    <source>
        <dbReference type="EMBL" id="ORX77118.1"/>
    </source>
</evidence>
<keyword evidence="1" id="KW-0732">Signal</keyword>
<dbReference type="AlphaFoldDB" id="A0A1Y1WUZ5"/>